<dbReference type="Pfam" id="PF00795">
    <property type="entry name" value="CN_hydrolase"/>
    <property type="match status" value="1"/>
</dbReference>
<dbReference type="PANTHER" id="PTHR23088">
    <property type="entry name" value="NITRILASE-RELATED"/>
    <property type="match status" value="1"/>
</dbReference>
<dbReference type="HOGENOM" id="CLU_030130_1_2_2"/>
<dbReference type="PANTHER" id="PTHR23088:SF27">
    <property type="entry name" value="DEAMINATED GLUTATHIONE AMIDASE"/>
    <property type="match status" value="1"/>
</dbReference>
<dbReference type="Gene3D" id="3.60.110.10">
    <property type="entry name" value="Carbon-nitrogen hydrolase"/>
    <property type="match status" value="1"/>
</dbReference>
<dbReference type="CDD" id="cd07581">
    <property type="entry name" value="nitrilase_3"/>
    <property type="match status" value="1"/>
</dbReference>
<dbReference type="eggNOG" id="arCOG00062">
    <property type="taxonomic scope" value="Archaea"/>
</dbReference>
<proteinExistence type="predicted"/>
<accession>G7VFY8</accession>
<reference evidence="2 3" key="1">
    <citation type="journal article" date="2012" name="J. Bacteriol.">
        <title>Complete genome sequence of strain 1860, a crenarchaeon of the genus pyrobaculum able to grow with various electron acceptors.</title>
        <authorList>
            <person name="Mardanov A.V."/>
            <person name="Gumerov V.M."/>
            <person name="Slobodkina G.B."/>
            <person name="Beletsky A.V."/>
            <person name="Bonch-Osmolovskaya E.A."/>
            <person name="Ravin N.V."/>
            <person name="Skryabin K.G."/>
        </authorList>
    </citation>
    <scope>NUCLEOTIDE SEQUENCE [LARGE SCALE GENOMIC DNA]</scope>
    <source>
        <strain evidence="2 3">1860</strain>
    </source>
</reference>
<dbReference type="STRING" id="1104324.P186_0340"/>
<dbReference type="BioCyc" id="PSP1104324:GJSN-329-MONOMER"/>
<evidence type="ECO:0000313" key="3">
    <source>
        <dbReference type="Proteomes" id="UP000005867"/>
    </source>
</evidence>
<keyword evidence="3" id="KW-1185">Reference proteome</keyword>
<dbReference type="RefSeq" id="WP_014287623.1">
    <property type="nucleotide sequence ID" value="NC_016645.1"/>
</dbReference>
<dbReference type="AlphaFoldDB" id="G7VFY8"/>
<gene>
    <name evidence="2" type="ORF">P186_0340</name>
</gene>
<dbReference type="InterPro" id="IPR003010">
    <property type="entry name" value="C-N_Hydrolase"/>
</dbReference>
<dbReference type="GeneID" id="11594605"/>
<protein>
    <submittedName>
        <fullName evidence="2">Nitrilase, conjectural</fullName>
    </submittedName>
</protein>
<dbReference type="EMBL" id="CP003098">
    <property type="protein sequence ID" value="AET31795.1"/>
    <property type="molecule type" value="Genomic_DNA"/>
</dbReference>
<evidence type="ECO:0000313" key="2">
    <source>
        <dbReference type="EMBL" id="AET31795.1"/>
    </source>
</evidence>
<feature type="domain" description="CN hydrolase" evidence="1">
    <location>
        <begin position="1"/>
        <end position="232"/>
    </location>
</feature>
<evidence type="ECO:0000259" key="1">
    <source>
        <dbReference type="PROSITE" id="PS50263"/>
    </source>
</evidence>
<sequence length="271" mass="29479">MFRLGIVQRAPGPVEKVVDMVAGARADLIILPEYSLFDPTGMGPEEVWSNASALDKFAEGLAKIAAETGAYVAGAFLERGPRPRVYNTTVLVEPGGGVVGLYRKTHLFDAYGYRESDVVEPGAELSQIYDVRGVKVGFAVCFELRFPEVFRELALGGAQLVAVPAAWYSGPLKEETLHILARARAIENGVYVAVAASYSQRFTGRSLVVNPFGVVEAELGIGERFRVVEVDPSLVEEARRTVPVLNLRKPHLYKRTCGCDEHGNGRQVAKA</sequence>
<name>G7VFY8_9CREN</name>
<dbReference type="InterPro" id="IPR036526">
    <property type="entry name" value="C-N_Hydrolase_sf"/>
</dbReference>
<organism evidence="2 3">
    <name type="scientific">Pyrobaculum ferrireducens</name>
    <dbReference type="NCBI Taxonomy" id="1104324"/>
    <lineage>
        <taxon>Archaea</taxon>
        <taxon>Thermoproteota</taxon>
        <taxon>Thermoprotei</taxon>
        <taxon>Thermoproteales</taxon>
        <taxon>Thermoproteaceae</taxon>
        <taxon>Pyrobaculum</taxon>
    </lineage>
</organism>
<dbReference type="PROSITE" id="PS50263">
    <property type="entry name" value="CN_HYDROLASE"/>
    <property type="match status" value="1"/>
</dbReference>
<dbReference type="KEGG" id="pyr:P186_0340"/>
<dbReference type="OrthoDB" id="39312at2157"/>
<dbReference type="Proteomes" id="UP000005867">
    <property type="component" value="Chromosome"/>
</dbReference>
<dbReference type="SUPFAM" id="SSF56317">
    <property type="entry name" value="Carbon-nitrogen hydrolase"/>
    <property type="match status" value="1"/>
</dbReference>